<dbReference type="PANTHER" id="PTHR47738">
    <property type="entry name" value="PTS SYSTEM FRUCTOSE-LIKE EIIA COMPONENT-RELATED"/>
    <property type="match status" value="1"/>
</dbReference>
<proteinExistence type="predicted"/>
<reference evidence="9" key="1">
    <citation type="submission" date="2016-10" db="EMBL/GenBank/DDBJ databases">
        <authorList>
            <person name="Varghese N."/>
            <person name="Submissions S."/>
        </authorList>
    </citation>
    <scope>NUCLEOTIDE SEQUENCE [LARGE SCALE GENOMIC DNA]</scope>
    <source>
        <strain evidence="9">DSM 13327</strain>
    </source>
</reference>
<dbReference type="RefSeq" id="WP_090934906.1">
    <property type="nucleotide sequence ID" value="NZ_FOTS01000011.1"/>
</dbReference>
<evidence type="ECO:0000256" key="4">
    <source>
        <dbReference type="ARBA" id="ARBA00022597"/>
    </source>
</evidence>
<keyword evidence="3" id="KW-0597">Phosphoprotein</keyword>
<dbReference type="InterPro" id="IPR004715">
    <property type="entry name" value="PTS_IIA_fruc"/>
</dbReference>
<keyword evidence="6" id="KW-0598">Phosphotransferase system</keyword>
<evidence type="ECO:0000313" key="9">
    <source>
        <dbReference type="Proteomes" id="UP000199520"/>
    </source>
</evidence>
<feature type="domain" description="PTS EIIA type-2" evidence="7">
    <location>
        <begin position="5"/>
        <end position="148"/>
    </location>
</feature>
<comment type="subcellular location">
    <subcellularLocation>
        <location evidence="1">Cytoplasm</location>
    </subcellularLocation>
</comment>
<dbReference type="PANTHER" id="PTHR47738:SF2">
    <property type="entry name" value="PTS SYSTEM FRUCTOSE-LIKE EIIA COMPONENT"/>
    <property type="match status" value="1"/>
</dbReference>
<evidence type="ECO:0000256" key="6">
    <source>
        <dbReference type="ARBA" id="ARBA00022683"/>
    </source>
</evidence>
<evidence type="ECO:0000256" key="1">
    <source>
        <dbReference type="ARBA" id="ARBA00004496"/>
    </source>
</evidence>
<evidence type="ECO:0000259" key="7">
    <source>
        <dbReference type="PROSITE" id="PS51094"/>
    </source>
</evidence>
<dbReference type="GO" id="GO:0009401">
    <property type="term" value="P:phosphoenolpyruvate-dependent sugar phosphotransferase system"/>
    <property type="evidence" value="ECO:0007669"/>
    <property type="project" value="UniProtKB-KW"/>
</dbReference>
<dbReference type="GO" id="GO:0005737">
    <property type="term" value="C:cytoplasm"/>
    <property type="evidence" value="ECO:0007669"/>
    <property type="project" value="UniProtKB-SubCell"/>
</dbReference>
<dbReference type="GO" id="GO:0008982">
    <property type="term" value="F:protein-N(PI)-phosphohistidine-sugar phosphotransferase activity"/>
    <property type="evidence" value="ECO:0007669"/>
    <property type="project" value="InterPro"/>
</dbReference>
<dbReference type="FunFam" id="3.40.930.10:FF:000009">
    <property type="entry name" value="PTS system, fructose specific IIABC component"/>
    <property type="match status" value="1"/>
</dbReference>
<dbReference type="Proteomes" id="UP000199520">
    <property type="component" value="Unassembled WGS sequence"/>
</dbReference>
<dbReference type="AlphaFoldDB" id="A0A1I4J9M7"/>
<dbReference type="CDD" id="cd00211">
    <property type="entry name" value="PTS_IIA_fru"/>
    <property type="match status" value="1"/>
</dbReference>
<dbReference type="PROSITE" id="PS51094">
    <property type="entry name" value="PTS_EIIA_TYPE_2"/>
    <property type="match status" value="1"/>
</dbReference>
<dbReference type="SUPFAM" id="SSF55804">
    <property type="entry name" value="Phoshotransferase/anion transport protein"/>
    <property type="match status" value="1"/>
</dbReference>
<protein>
    <submittedName>
        <fullName evidence="8">PTS system D-fructose-specific IIA component (F1P-forming), Frc family</fullName>
    </submittedName>
</protein>
<dbReference type="STRING" id="1123291.SAMN04490355_1011100"/>
<gene>
    <name evidence="8" type="ORF">SAMN04490355_1011100</name>
</gene>
<dbReference type="InterPro" id="IPR016152">
    <property type="entry name" value="PTrfase/Anion_transptr"/>
</dbReference>
<name>A0A1I4J9M7_9FIRM</name>
<evidence type="ECO:0000256" key="2">
    <source>
        <dbReference type="ARBA" id="ARBA00022448"/>
    </source>
</evidence>
<evidence type="ECO:0000313" key="8">
    <source>
        <dbReference type="EMBL" id="SFL63269.1"/>
    </source>
</evidence>
<dbReference type="PROSITE" id="PS00372">
    <property type="entry name" value="PTS_EIIA_TYPE_2_HIS"/>
    <property type="match status" value="1"/>
</dbReference>
<organism evidence="8 9">
    <name type="scientific">Pelosinus propionicus DSM 13327</name>
    <dbReference type="NCBI Taxonomy" id="1123291"/>
    <lineage>
        <taxon>Bacteria</taxon>
        <taxon>Bacillati</taxon>
        <taxon>Bacillota</taxon>
        <taxon>Negativicutes</taxon>
        <taxon>Selenomonadales</taxon>
        <taxon>Sporomusaceae</taxon>
        <taxon>Pelosinus</taxon>
    </lineage>
</organism>
<keyword evidence="4" id="KW-0762">Sugar transport</keyword>
<dbReference type="InterPro" id="IPR002178">
    <property type="entry name" value="PTS_EIIA_type-2_dom"/>
</dbReference>
<dbReference type="InterPro" id="IPR051541">
    <property type="entry name" value="PTS_SugarTrans_NitroReg"/>
</dbReference>
<sequence length="148" mass="16444">MNIQELLSASRVKFHLMSSNKLEVINELIDVLNQDGKLLNKDKYKEAVLAREKEFSTGIGMGIAIPHAKDSSVKEASLTLGISKAGIDYEALDGSLAHIFFLIAVPAESNDVHLKVLSYISRKLMHQEIRDRLLSATTYEEILAAFND</sequence>
<dbReference type="Gene3D" id="3.40.930.10">
    <property type="entry name" value="Mannitol-specific EII, Chain A"/>
    <property type="match status" value="1"/>
</dbReference>
<dbReference type="Pfam" id="PF00359">
    <property type="entry name" value="PTS_EIIA_2"/>
    <property type="match status" value="1"/>
</dbReference>
<dbReference type="OrthoDB" id="9814222at2"/>
<evidence type="ECO:0000256" key="5">
    <source>
        <dbReference type="ARBA" id="ARBA00022679"/>
    </source>
</evidence>
<evidence type="ECO:0000256" key="3">
    <source>
        <dbReference type="ARBA" id="ARBA00022553"/>
    </source>
</evidence>
<keyword evidence="9" id="KW-1185">Reference proteome</keyword>
<accession>A0A1I4J9M7</accession>
<keyword evidence="2" id="KW-0813">Transport</keyword>
<keyword evidence="5" id="KW-0808">Transferase</keyword>
<dbReference type="GO" id="GO:0016020">
    <property type="term" value="C:membrane"/>
    <property type="evidence" value="ECO:0007669"/>
    <property type="project" value="InterPro"/>
</dbReference>
<dbReference type="NCBIfam" id="TIGR00848">
    <property type="entry name" value="fruA"/>
    <property type="match status" value="1"/>
</dbReference>
<dbReference type="EMBL" id="FOTS01000011">
    <property type="protein sequence ID" value="SFL63269.1"/>
    <property type="molecule type" value="Genomic_DNA"/>
</dbReference>